<dbReference type="InterPro" id="IPR024194">
    <property type="entry name" value="Ac/AlaTfrase_AlgI/DltB"/>
</dbReference>
<evidence type="ECO:0000256" key="3">
    <source>
        <dbReference type="ARBA" id="ARBA00022475"/>
    </source>
</evidence>
<evidence type="ECO:0000313" key="10">
    <source>
        <dbReference type="Proteomes" id="UP000184278"/>
    </source>
</evidence>
<evidence type="ECO:0000313" key="9">
    <source>
        <dbReference type="EMBL" id="SHI03985.1"/>
    </source>
</evidence>
<feature type="transmembrane region" description="Helical" evidence="8">
    <location>
        <begin position="71"/>
        <end position="88"/>
    </location>
</feature>
<dbReference type="PIRSF" id="PIRSF500217">
    <property type="entry name" value="AlgI"/>
    <property type="match status" value="1"/>
</dbReference>
<feature type="transmembrane region" description="Helical" evidence="8">
    <location>
        <begin position="535"/>
        <end position="559"/>
    </location>
</feature>
<feature type="transmembrane region" description="Helical" evidence="8">
    <location>
        <begin position="120"/>
        <end position="142"/>
    </location>
</feature>
<dbReference type="GeneID" id="89511445"/>
<reference evidence="10" key="1">
    <citation type="submission" date="2016-11" db="EMBL/GenBank/DDBJ databases">
        <authorList>
            <person name="Varghese N."/>
            <person name="Submissions S."/>
        </authorList>
    </citation>
    <scope>NUCLEOTIDE SEQUENCE [LARGE SCALE GENOMIC DNA]</scope>
    <source>
        <strain evidence="10">DSM 3071</strain>
    </source>
</reference>
<dbReference type="OrthoDB" id="9805788at2"/>
<keyword evidence="3 7" id="KW-1003">Cell membrane</keyword>
<dbReference type="GO" id="GO:0005886">
    <property type="term" value="C:plasma membrane"/>
    <property type="evidence" value="ECO:0007669"/>
    <property type="project" value="UniProtKB-SubCell"/>
</dbReference>
<dbReference type="STRING" id="1121131.SAMN02745229_01362"/>
<dbReference type="InterPro" id="IPR028362">
    <property type="entry name" value="AlgI"/>
</dbReference>
<accession>A0A1M5XVX1</accession>
<feature type="transmembrane region" description="Helical" evidence="8">
    <location>
        <begin position="148"/>
        <end position="169"/>
    </location>
</feature>
<comment type="subcellular location">
    <subcellularLocation>
        <location evidence="1">Cell membrane</location>
        <topology evidence="1">Multi-pass membrane protein</topology>
    </subcellularLocation>
</comment>
<evidence type="ECO:0000256" key="8">
    <source>
        <dbReference type="SAM" id="Phobius"/>
    </source>
</evidence>
<evidence type="ECO:0000256" key="4">
    <source>
        <dbReference type="ARBA" id="ARBA00022692"/>
    </source>
</evidence>
<evidence type="ECO:0000256" key="1">
    <source>
        <dbReference type="ARBA" id="ARBA00004651"/>
    </source>
</evidence>
<dbReference type="PANTHER" id="PTHR13285">
    <property type="entry name" value="ACYLTRANSFERASE"/>
    <property type="match status" value="1"/>
</dbReference>
<keyword evidence="4 8" id="KW-0812">Transmembrane</keyword>
<evidence type="ECO:0000256" key="7">
    <source>
        <dbReference type="PIRNR" id="PIRNR016636"/>
    </source>
</evidence>
<feature type="transmembrane region" description="Helical" evidence="8">
    <location>
        <begin position="503"/>
        <end position="523"/>
    </location>
</feature>
<feature type="transmembrane region" description="Helical" evidence="8">
    <location>
        <begin position="351"/>
        <end position="374"/>
    </location>
</feature>
<sequence>MLFNSYAFVFAFLPLFVAGFYTVSHVTKSYCLQNKADGLTYEKPACVPNAVELYCVIFSFIFFAFFGVKVLGVFVISLVWNGIVLYLLKSDINTKAKIEASDISVSTKNQNISYSKSKPLLIIGICGNVALLLFFKYAGFFAEIINTLSGSSITVSILLPIAISFYTFSQISLLVDVFRGEVTELSIVDYLAYITFFPKILQGPIVRYNDMKDHFIKGAEHKWDTENFMQAVMLFVLGLSKKVIIADTLAIAVDYGYGSLNTLTPMDAILTAICYSFQIYFDFSGYCDMGRGICKMVGMDLPVNFESPYKARNIDDFWKRWHMSLTAFFTRYVYIPLGGNRKGKVRTYINFMIIFILSGFWHGAGFTFIVWGAMHGLLYVVTRAISGKSKNTSKTTSSDQVVDSMSTIKSNKDTVGKTKAQKLIPYPIALVLTFIFVSIAWVFFRAETVQDAAILISAMTRFKDYGAAALMISPDFIKCFQIDELWYIFKITPIANTPWGPKICMWLIILISAVFAFITPNAAKLTEKHKVNTSGAVALAVLLVWSIIKFANVSTYIYLGF</sequence>
<organism evidence="9 10">
    <name type="scientific">Butyrivibrio fibrisolvens DSM 3071</name>
    <dbReference type="NCBI Taxonomy" id="1121131"/>
    <lineage>
        <taxon>Bacteria</taxon>
        <taxon>Bacillati</taxon>
        <taxon>Bacillota</taxon>
        <taxon>Clostridia</taxon>
        <taxon>Lachnospirales</taxon>
        <taxon>Lachnospiraceae</taxon>
        <taxon>Butyrivibrio</taxon>
    </lineage>
</organism>
<dbReference type="Pfam" id="PF03062">
    <property type="entry name" value="MBOAT"/>
    <property type="match status" value="1"/>
</dbReference>
<keyword evidence="5 8" id="KW-1133">Transmembrane helix</keyword>
<dbReference type="AlphaFoldDB" id="A0A1M5XVX1"/>
<dbReference type="InterPro" id="IPR004299">
    <property type="entry name" value="MBOAT_fam"/>
</dbReference>
<keyword evidence="6 7" id="KW-0472">Membrane</keyword>
<name>A0A1M5XVX1_BUTFI</name>
<dbReference type="Proteomes" id="UP000184278">
    <property type="component" value="Unassembled WGS sequence"/>
</dbReference>
<dbReference type="RefSeq" id="WP_073386549.1">
    <property type="nucleotide sequence ID" value="NZ_FQXK01000010.1"/>
</dbReference>
<dbReference type="InterPro" id="IPR051085">
    <property type="entry name" value="MB_O-acyltransferase"/>
</dbReference>
<dbReference type="PANTHER" id="PTHR13285:SF18">
    <property type="entry name" value="PROTEIN-CYSTEINE N-PALMITOYLTRANSFERASE RASP"/>
    <property type="match status" value="1"/>
</dbReference>
<dbReference type="GO" id="GO:0042121">
    <property type="term" value="P:alginic acid biosynthetic process"/>
    <property type="evidence" value="ECO:0007669"/>
    <property type="project" value="InterPro"/>
</dbReference>
<feature type="transmembrane region" description="Helical" evidence="8">
    <location>
        <begin position="45"/>
        <end position="65"/>
    </location>
</feature>
<evidence type="ECO:0000256" key="5">
    <source>
        <dbReference type="ARBA" id="ARBA00022989"/>
    </source>
</evidence>
<keyword evidence="7 9" id="KW-0808">Transferase</keyword>
<comment type="similarity">
    <text evidence="2 7">Belongs to the membrane-bound acyltransferase family.</text>
</comment>
<keyword evidence="10" id="KW-1185">Reference proteome</keyword>
<protein>
    <submittedName>
        <fullName evidence="9">D-alanyl-lipoteichoic acid acyltransferase DltB, MBOAT superfamily</fullName>
    </submittedName>
</protein>
<dbReference type="GO" id="GO:0016746">
    <property type="term" value="F:acyltransferase activity"/>
    <property type="evidence" value="ECO:0007669"/>
    <property type="project" value="UniProtKB-KW"/>
</dbReference>
<proteinExistence type="inferred from homology"/>
<feature type="transmembrane region" description="Helical" evidence="8">
    <location>
        <begin position="6"/>
        <end position="24"/>
    </location>
</feature>
<dbReference type="PIRSF" id="PIRSF016636">
    <property type="entry name" value="AlgI_DltB"/>
    <property type="match status" value="1"/>
</dbReference>
<keyword evidence="7 9" id="KW-0012">Acyltransferase</keyword>
<feature type="transmembrane region" description="Helical" evidence="8">
    <location>
        <begin position="423"/>
        <end position="444"/>
    </location>
</feature>
<dbReference type="EMBL" id="FQXK01000010">
    <property type="protein sequence ID" value="SHI03985.1"/>
    <property type="molecule type" value="Genomic_DNA"/>
</dbReference>
<gene>
    <name evidence="9" type="ORF">SAMN02745229_01362</name>
</gene>
<evidence type="ECO:0000256" key="2">
    <source>
        <dbReference type="ARBA" id="ARBA00010323"/>
    </source>
</evidence>
<evidence type="ECO:0000256" key="6">
    <source>
        <dbReference type="ARBA" id="ARBA00023136"/>
    </source>
</evidence>